<organism evidence="1 2">
    <name type="scientific">Dickeya undicola</name>
    <dbReference type="NCBI Taxonomy" id="1577887"/>
    <lineage>
        <taxon>Bacteria</taxon>
        <taxon>Pseudomonadati</taxon>
        <taxon>Pseudomonadota</taxon>
        <taxon>Gammaproteobacteria</taxon>
        <taxon>Enterobacterales</taxon>
        <taxon>Pectobacteriaceae</taxon>
        <taxon>Dickeya</taxon>
    </lineage>
</organism>
<sequence length="69" mass="7747">MQDDSHIQMMVYAIGSAVIELAITDAFINRESIIELLEKNRRLTGNVIGKAVNRDAAKLIRTGKYEGRQ</sequence>
<dbReference type="Proteomes" id="UP000276061">
    <property type="component" value="Unassembled WGS sequence"/>
</dbReference>
<evidence type="ECO:0008006" key="3">
    <source>
        <dbReference type="Google" id="ProtNLM"/>
    </source>
</evidence>
<dbReference type="AlphaFoldDB" id="A0A3N0FQ30"/>
<protein>
    <recommendedName>
        <fullName evidence="3">Fumarase D</fullName>
    </recommendedName>
</protein>
<evidence type="ECO:0000313" key="1">
    <source>
        <dbReference type="EMBL" id="RNM02090.1"/>
    </source>
</evidence>
<proteinExistence type="predicted"/>
<accession>A0A3N0FQ30</accession>
<gene>
    <name evidence="1" type="ORF">EF878_20480</name>
</gene>
<dbReference type="RefSeq" id="WP_123253414.1">
    <property type="nucleotide sequence ID" value="NZ_RJLR01000059.1"/>
</dbReference>
<reference evidence="1 2" key="1">
    <citation type="submission" date="2018-11" db="EMBL/GenBank/DDBJ databases">
        <title>Characterization of surface water Dickeya isolates.</title>
        <authorList>
            <person name="Van Gijsegem F."/>
            <person name="Pedron J."/>
        </authorList>
    </citation>
    <scope>NUCLEOTIDE SEQUENCE [LARGE SCALE GENOMIC DNA]</scope>
    <source>
        <strain evidence="1 2">FVG1-MFV-O17</strain>
    </source>
</reference>
<dbReference type="OrthoDB" id="6612066at2"/>
<evidence type="ECO:0000313" key="2">
    <source>
        <dbReference type="Proteomes" id="UP000276061"/>
    </source>
</evidence>
<name>A0A3N0FQ30_9GAMM</name>
<comment type="caution">
    <text evidence="1">The sequence shown here is derived from an EMBL/GenBank/DDBJ whole genome shotgun (WGS) entry which is preliminary data.</text>
</comment>
<dbReference type="EMBL" id="RJLR01000059">
    <property type="protein sequence ID" value="RNM02090.1"/>
    <property type="molecule type" value="Genomic_DNA"/>
</dbReference>